<evidence type="ECO:0000313" key="3">
    <source>
        <dbReference type="Proteomes" id="UP000195514"/>
    </source>
</evidence>
<sequence>MKDHLSVSDELLAIERILKNRFHPIKPDQRFVGNLRSRLENSPIFLKQRRTAYIFITTAGGLLFGLIIFLIGKELLQGSREA</sequence>
<organism evidence="2 3">
    <name type="scientific">Candidatus Brevifilum fermentans</name>
    <dbReference type="NCBI Taxonomy" id="1986204"/>
    <lineage>
        <taxon>Bacteria</taxon>
        <taxon>Bacillati</taxon>
        <taxon>Chloroflexota</taxon>
        <taxon>Anaerolineae</taxon>
        <taxon>Anaerolineales</taxon>
        <taxon>Anaerolineaceae</taxon>
        <taxon>Candidatus Brevifilum</taxon>
    </lineage>
</organism>
<keyword evidence="3" id="KW-1185">Reference proteome</keyword>
<dbReference type="RefSeq" id="WP_087862445.1">
    <property type="nucleotide sequence ID" value="NZ_LT859958.1"/>
</dbReference>
<keyword evidence="1" id="KW-1133">Transmembrane helix</keyword>
<evidence type="ECO:0000313" key="2">
    <source>
        <dbReference type="EMBL" id="SMX54617.1"/>
    </source>
</evidence>
<name>A0A1Y6K6Y5_9CHLR</name>
<keyword evidence="1" id="KW-0472">Membrane</keyword>
<feature type="transmembrane region" description="Helical" evidence="1">
    <location>
        <begin position="52"/>
        <end position="72"/>
    </location>
</feature>
<dbReference type="KEGG" id="abat:CFX1CAM_1552"/>
<evidence type="ECO:0000256" key="1">
    <source>
        <dbReference type="SAM" id="Phobius"/>
    </source>
</evidence>
<dbReference type="AlphaFoldDB" id="A0A1Y6K6Y5"/>
<dbReference type="Proteomes" id="UP000195514">
    <property type="component" value="Chromosome I"/>
</dbReference>
<reference evidence="3" key="1">
    <citation type="submission" date="2017-05" db="EMBL/GenBank/DDBJ databases">
        <authorList>
            <person name="Kirkegaard R."/>
            <person name="Mcilroy J S."/>
        </authorList>
    </citation>
    <scope>NUCLEOTIDE SEQUENCE [LARGE SCALE GENOMIC DNA]</scope>
</reference>
<dbReference type="EMBL" id="LT859958">
    <property type="protein sequence ID" value="SMX54617.1"/>
    <property type="molecule type" value="Genomic_DNA"/>
</dbReference>
<accession>A0A1Y6K6Y5</accession>
<proteinExistence type="predicted"/>
<protein>
    <submittedName>
        <fullName evidence="2">Uncharacterized protein</fullName>
    </submittedName>
</protein>
<gene>
    <name evidence="2" type="ORF">CFX1CAM_1552</name>
</gene>
<keyword evidence="1" id="KW-0812">Transmembrane</keyword>